<keyword evidence="2" id="KW-1185">Reference proteome</keyword>
<comment type="caution">
    <text evidence="1">The sequence shown here is derived from an EMBL/GenBank/DDBJ whole genome shotgun (WGS) entry which is preliminary data.</text>
</comment>
<reference evidence="1" key="1">
    <citation type="journal article" date="2014" name="Int. J. Syst. Evol. Microbiol.">
        <title>Complete genome sequence of Corynebacterium casei LMG S-19264T (=DSM 44701T), isolated from a smear-ripened cheese.</title>
        <authorList>
            <consortium name="US DOE Joint Genome Institute (JGI-PGF)"/>
            <person name="Walter F."/>
            <person name="Albersmeier A."/>
            <person name="Kalinowski J."/>
            <person name="Ruckert C."/>
        </authorList>
    </citation>
    <scope>NUCLEOTIDE SEQUENCE</scope>
    <source>
        <strain evidence="1">CGMCC 1.15725</strain>
    </source>
</reference>
<protein>
    <recommendedName>
        <fullName evidence="3">Phosphonate C-P lyase system protein PhnG</fullName>
    </recommendedName>
</protein>
<dbReference type="Pfam" id="PF06754">
    <property type="entry name" value="PhnG"/>
    <property type="match status" value="1"/>
</dbReference>
<dbReference type="InterPro" id="IPR009609">
    <property type="entry name" value="Phosphonate_metab_PhnG"/>
</dbReference>
<dbReference type="NCBIfam" id="TIGR03293">
    <property type="entry name" value="PhnG_redo"/>
    <property type="match status" value="1"/>
</dbReference>
<dbReference type="EMBL" id="BMJQ01000009">
    <property type="protein sequence ID" value="GGF25961.1"/>
    <property type="molecule type" value="Genomic_DNA"/>
</dbReference>
<proteinExistence type="predicted"/>
<dbReference type="RefSeq" id="WP_189048056.1">
    <property type="nucleotide sequence ID" value="NZ_BMJQ01000009.1"/>
</dbReference>
<organism evidence="1 2">
    <name type="scientific">Aliidongia dinghuensis</name>
    <dbReference type="NCBI Taxonomy" id="1867774"/>
    <lineage>
        <taxon>Bacteria</taxon>
        <taxon>Pseudomonadati</taxon>
        <taxon>Pseudomonadota</taxon>
        <taxon>Alphaproteobacteria</taxon>
        <taxon>Rhodospirillales</taxon>
        <taxon>Dongiaceae</taxon>
        <taxon>Aliidongia</taxon>
    </lineage>
</organism>
<dbReference type="Proteomes" id="UP000646365">
    <property type="component" value="Unassembled WGS sequence"/>
</dbReference>
<evidence type="ECO:0008006" key="3">
    <source>
        <dbReference type="Google" id="ProtNLM"/>
    </source>
</evidence>
<dbReference type="AlphaFoldDB" id="A0A8J2YV79"/>
<reference evidence="1" key="2">
    <citation type="submission" date="2020-09" db="EMBL/GenBank/DDBJ databases">
        <authorList>
            <person name="Sun Q."/>
            <person name="Zhou Y."/>
        </authorList>
    </citation>
    <scope>NUCLEOTIDE SEQUENCE</scope>
    <source>
        <strain evidence="1">CGMCC 1.15725</strain>
    </source>
</reference>
<sequence>MDAPSDDAIARRQAWMATLAKAPLAELERAWAELDPPPAFTRLRPAETGLVMVRGRIAGSGRPFNLGEMTMTRAAVRIGDDLTGFGHVAGRSARHAELAALFDALLQDPARHDGLMARVVAPLAKQAAAGRQRKAAEVAATKVDFFTLVRGED</sequence>
<gene>
    <name evidence="1" type="ORF">GCM10011611_34980</name>
</gene>
<dbReference type="GO" id="GO:0015716">
    <property type="term" value="P:organic phosphonate transport"/>
    <property type="evidence" value="ECO:0007669"/>
    <property type="project" value="InterPro"/>
</dbReference>
<evidence type="ECO:0000313" key="2">
    <source>
        <dbReference type="Proteomes" id="UP000646365"/>
    </source>
</evidence>
<accession>A0A8J2YV79</accession>
<evidence type="ECO:0000313" key="1">
    <source>
        <dbReference type="EMBL" id="GGF25961.1"/>
    </source>
</evidence>
<name>A0A8J2YV79_9PROT</name>
<dbReference type="GO" id="GO:0019634">
    <property type="term" value="P:organic phosphonate metabolic process"/>
    <property type="evidence" value="ECO:0007669"/>
    <property type="project" value="InterPro"/>
</dbReference>